<dbReference type="SUPFAM" id="SSF58038">
    <property type="entry name" value="SNARE fusion complex"/>
    <property type="match status" value="1"/>
</dbReference>
<dbReference type="EMBL" id="CAJNOW010000131">
    <property type="protein sequence ID" value="CAF1246473.1"/>
    <property type="molecule type" value="Genomic_DNA"/>
</dbReference>
<dbReference type="SMART" id="SM00609">
    <property type="entry name" value="VIT"/>
    <property type="match status" value="1"/>
</dbReference>
<dbReference type="PROSITE" id="PS50892">
    <property type="entry name" value="V_SNARE"/>
    <property type="match status" value="1"/>
</dbReference>
<dbReference type="Proteomes" id="UP000663855">
    <property type="component" value="Unassembled WGS sequence"/>
</dbReference>
<evidence type="ECO:0000313" key="5">
    <source>
        <dbReference type="EMBL" id="CAF0968250.1"/>
    </source>
</evidence>
<dbReference type="Pfam" id="PF13768">
    <property type="entry name" value="VWA_3"/>
    <property type="match status" value="1"/>
</dbReference>
<evidence type="ECO:0000259" key="3">
    <source>
        <dbReference type="PROSITE" id="PS50892"/>
    </source>
</evidence>
<evidence type="ECO:0000313" key="7">
    <source>
        <dbReference type="Proteomes" id="UP000663834"/>
    </source>
</evidence>
<proteinExistence type="predicted"/>
<keyword evidence="1" id="KW-0175">Coiled coil</keyword>
<dbReference type="PANTHER" id="PTHR45737">
    <property type="entry name" value="VON WILLEBRAND FACTOR A DOMAIN-CONTAINING PROTEIN 5A"/>
    <property type="match status" value="1"/>
</dbReference>
<dbReference type="Gene3D" id="1.20.5.110">
    <property type="match status" value="1"/>
</dbReference>
<evidence type="ECO:0000256" key="1">
    <source>
        <dbReference type="PROSITE-ProRule" id="PRU00290"/>
    </source>
</evidence>
<dbReference type="PANTHER" id="PTHR45737:SF6">
    <property type="entry name" value="VON WILLEBRAND FACTOR A DOMAIN-CONTAINING PROTEIN 5A"/>
    <property type="match status" value="1"/>
</dbReference>
<dbReference type="InterPro" id="IPR042855">
    <property type="entry name" value="V_SNARE_CC"/>
</dbReference>
<dbReference type="PROSITE" id="PS50234">
    <property type="entry name" value="VWFA"/>
    <property type="match status" value="1"/>
</dbReference>
<reference evidence="6" key="1">
    <citation type="submission" date="2021-02" db="EMBL/GenBank/DDBJ databases">
        <authorList>
            <person name="Nowell W R."/>
        </authorList>
    </citation>
    <scope>NUCLEOTIDE SEQUENCE</scope>
</reference>
<dbReference type="InterPro" id="IPR036465">
    <property type="entry name" value="vWFA_dom_sf"/>
</dbReference>
<dbReference type="InterPro" id="IPR002035">
    <property type="entry name" value="VWF_A"/>
</dbReference>
<comment type="caution">
    <text evidence="6">The sequence shown here is derived from an EMBL/GenBank/DDBJ whole genome shotgun (WGS) entry which is preliminary data.</text>
</comment>
<evidence type="ECO:0000259" key="2">
    <source>
        <dbReference type="PROSITE" id="PS50234"/>
    </source>
</evidence>
<protein>
    <submittedName>
        <fullName evidence="6">Uncharacterized protein</fullName>
    </submittedName>
</protein>
<feature type="domain" description="VWFA" evidence="2">
    <location>
        <begin position="276"/>
        <end position="451"/>
    </location>
</feature>
<accession>A0A814ZRD5</accession>
<dbReference type="SMART" id="SM00327">
    <property type="entry name" value="VWA"/>
    <property type="match status" value="1"/>
</dbReference>
<name>A0A814ZRD5_9BILA</name>
<dbReference type="Pfam" id="PF08487">
    <property type="entry name" value="VIT"/>
    <property type="match status" value="1"/>
</dbReference>
<gene>
    <name evidence="5" type="ORF">CJN711_LOCUS738</name>
    <name evidence="6" type="ORF">KQP761_LOCUS2063</name>
</gene>
<dbReference type="AlphaFoldDB" id="A0A814ZRD5"/>
<dbReference type="Proteomes" id="UP000663834">
    <property type="component" value="Unassembled WGS sequence"/>
</dbReference>
<organism evidence="6 7">
    <name type="scientific">Rotaria magnacalcarata</name>
    <dbReference type="NCBI Taxonomy" id="392030"/>
    <lineage>
        <taxon>Eukaryota</taxon>
        <taxon>Metazoa</taxon>
        <taxon>Spiralia</taxon>
        <taxon>Gnathifera</taxon>
        <taxon>Rotifera</taxon>
        <taxon>Eurotatoria</taxon>
        <taxon>Bdelloidea</taxon>
        <taxon>Philodinida</taxon>
        <taxon>Philodinidae</taxon>
        <taxon>Rotaria</taxon>
    </lineage>
</organism>
<feature type="domain" description="VIT" evidence="4">
    <location>
        <begin position="4"/>
        <end position="135"/>
    </location>
</feature>
<dbReference type="EMBL" id="CAJNOV010000050">
    <property type="protein sequence ID" value="CAF0968250.1"/>
    <property type="molecule type" value="Genomic_DNA"/>
</dbReference>
<dbReference type="Gene3D" id="3.40.50.410">
    <property type="entry name" value="von Willebrand factor, type A domain"/>
    <property type="match status" value="1"/>
</dbReference>
<evidence type="ECO:0000313" key="6">
    <source>
        <dbReference type="EMBL" id="CAF1246473.1"/>
    </source>
</evidence>
<evidence type="ECO:0000259" key="4">
    <source>
        <dbReference type="PROSITE" id="PS51468"/>
    </source>
</evidence>
<dbReference type="PROSITE" id="PS51468">
    <property type="entry name" value="VIT"/>
    <property type="match status" value="1"/>
</dbReference>
<dbReference type="Pfam" id="PF00957">
    <property type="entry name" value="Synaptobrevin"/>
    <property type="match status" value="1"/>
</dbReference>
<dbReference type="InterPro" id="IPR013694">
    <property type="entry name" value="VIT"/>
</dbReference>
<dbReference type="SUPFAM" id="SSF53300">
    <property type="entry name" value="vWA-like"/>
    <property type="match status" value="1"/>
</dbReference>
<feature type="domain" description="V-SNARE coiled-coil homology" evidence="3">
    <location>
        <begin position="618"/>
        <end position="678"/>
    </location>
</feature>
<dbReference type="OrthoDB" id="1729737at2759"/>
<sequence length="859" mass="96133">MLRIKQQTNPSVTLKESVPLKEVYIEACLHSFAADVKLTQVFRNDESVPIEAVYCFPVEENAAIYAFVARIDDDREIVAEIKEKKLAQQEYTHALAQGHGAYLFEQNEDSNDIFIVSVGALKPRSQCRITISYVTELDLLHCNEKPTIRFVIPTTIAPRYSPSNKGMSSPGGTQAEYIESAPYTIEFVCKIDKIDQHVSSISSPSHPIVVDFNNDDVFLVTFSQQAIQLDRDIIVDIELSKTRTNTIAAVEKGALMVSFMPSEEDCRGSSYDGRNEFLFIIDCSGSMDEDNKIGLACKAMLLFFKSLPTNCCFNIVRFGSTFSPLFSDQVTREYNATNLREAETLIKCMTANMGGTELLEPLKWLKKNEPPVGCARQIFLLTDGEVSDVDQVTNLCRDMATFTRIFSFGLGHSPSRALVKGLARVTNGHFTFIPPQTKVDVHVAEQLARALQPSISNVHVKWNTNQTILHSVPNHAPPVFARDRLLFYALLDESVTFDHATTVELFADISQEPLGVARIDHIPSVLDSQTIRRLAAKSLLHELLHGEKPAARECIIDLSLKYGILSPYTAFIGVERRLDVDSASNVDMELREVPIVQSPLNSSLRRLFSMSSSISSNHTRSLHTDVDQTVAIMRDHMVAMLGRAENLSDISCKADMLQSDSRTFYLSSAKLRKRKGFGSIFQPVIGYISSLFAKESDVQPNNSCPNSHIHSTLSASPSDSMINNQKRSASMNIVQTFDNQSQQKSKVDWPTDEYELVSRFVELQQYDGLWLLTEHDIKQLTGKSLVNFSSSLVDTMEKGSRNSITTTAFVLVFLETRCISKKTLWQALSTKAQKRITELLGGDETKLEQLLKDIRDQLI</sequence>